<keyword evidence="5" id="KW-0597">Phosphoprotein</keyword>
<comment type="catalytic activity">
    <reaction evidence="18">
        <text>L-threonyl-[protein] + ATP = O-phospho-L-threonyl-[protein] + ADP + H(+)</text>
        <dbReference type="Rhea" id="RHEA:46608"/>
        <dbReference type="Rhea" id="RHEA-COMP:11060"/>
        <dbReference type="Rhea" id="RHEA-COMP:11605"/>
        <dbReference type="ChEBI" id="CHEBI:15378"/>
        <dbReference type="ChEBI" id="CHEBI:30013"/>
        <dbReference type="ChEBI" id="CHEBI:30616"/>
        <dbReference type="ChEBI" id="CHEBI:61977"/>
        <dbReference type="ChEBI" id="CHEBI:456216"/>
        <dbReference type="EC" id="2.7.11.1"/>
    </reaction>
</comment>
<feature type="domain" description="Protein kinase" evidence="22">
    <location>
        <begin position="552"/>
        <end position="853"/>
    </location>
</feature>
<keyword evidence="9" id="KW-0732">Signal</keyword>
<evidence type="ECO:0000256" key="4">
    <source>
        <dbReference type="ARBA" id="ARBA00022527"/>
    </source>
</evidence>
<keyword evidence="6" id="KW-0433">Leucine-rich repeat</keyword>
<dbReference type="InterPro" id="IPR032675">
    <property type="entry name" value="LRR_dom_sf"/>
</dbReference>
<dbReference type="OrthoDB" id="1724816at2759"/>
<evidence type="ECO:0000256" key="11">
    <source>
        <dbReference type="ARBA" id="ARBA00022741"/>
    </source>
</evidence>
<dbReference type="FunFam" id="3.30.200.20:FF:000661">
    <property type="entry name" value="Serine-threonine protein kinase plant-type"/>
    <property type="match status" value="1"/>
</dbReference>
<dbReference type="Gene3D" id="1.10.510.10">
    <property type="entry name" value="Transferase(Phosphotransferase) domain 1"/>
    <property type="match status" value="1"/>
</dbReference>
<dbReference type="SMART" id="SM00369">
    <property type="entry name" value="LRR_TYP"/>
    <property type="match status" value="5"/>
</dbReference>
<keyword evidence="3" id="KW-1003">Cell membrane</keyword>
<dbReference type="Pfam" id="PF00560">
    <property type="entry name" value="LRR_1"/>
    <property type="match status" value="3"/>
</dbReference>
<organism evidence="23">
    <name type="scientific">Triticum aestivum</name>
    <name type="common">Wheat</name>
    <dbReference type="NCBI Taxonomy" id="4565"/>
    <lineage>
        <taxon>Eukaryota</taxon>
        <taxon>Viridiplantae</taxon>
        <taxon>Streptophyta</taxon>
        <taxon>Embryophyta</taxon>
        <taxon>Tracheophyta</taxon>
        <taxon>Spermatophyta</taxon>
        <taxon>Magnoliopsida</taxon>
        <taxon>Liliopsida</taxon>
        <taxon>Poales</taxon>
        <taxon>Poaceae</taxon>
        <taxon>BOP clade</taxon>
        <taxon>Pooideae</taxon>
        <taxon>Triticodae</taxon>
        <taxon>Triticeae</taxon>
        <taxon>Triticinae</taxon>
        <taxon>Triticum</taxon>
    </lineage>
</organism>
<dbReference type="Gene3D" id="3.30.200.20">
    <property type="entry name" value="Phosphorylase Kinase, domain 1"/>
    <property type="match status" value="1"/>
</dbReference>
<evidence type="ECO:0000313" key="23">
    <source>
        <dbReference type="EnsemblPlants" id="TraesCS6A02G290500.1"/>
    </source>
</evidence>
<dbReference type="SUPFAM" id="SSF52058">
    <property type="entry name" value="L domain-like"/>
    <property type="match status" value="2"/>
</dbReference>
<dbReference type="PANTHER" id="PTHR27008">
    <property type="entry name" value="OS04G0122200 PROTEIN"/>
    <property type="match status" value="1"/>
</dbReference>
<keyword evidence="8 21" id="KW-0812">Transmembrane</keyword>
<dbReference type="Pfam" id="PF13855">
    <property type="entry name" value="LRR_8"/>
    <property type="match status" value="1"/>
</dbReference>
<dbReference type="PROSITE" id="PS00107">
    <property type="entry name" value="PROTEIN_KINASE_ATP"/>
    <property type="match status" value="1"/>
</dbReference>
<evidence type="ECO:0000256" key="20">
    <source>
        <dbReference type="PROSITE-ProRule" id="PRU10141"/>
    </source>
</evidence>
<dbReference type="OMA" id="TSVCKWI"/>
<dbReference type="SMART" id="SM00365">
    <property type="entry name" value="LRR_SD22"/>
    <property type="match status" value="3"/>
</dbReference>
<dbReference type="Pfam" id="PF23598">
    <property type="entry name" value="LRR_14"/>
    <property type="match status" value="1"/>
</dbReference>
<dbReference type="PaxDb" id="4565-Traes_6AL_4815187D4.1"/>
<comment type="subcellular location">
    <subcellularLocation>
        <location evidence="1">Cell membrane</location>
        <topology evidence="1">Single-pass membrane protein</topology>
    </subcellularLocation>
</comment>
<gene>
    <name evidence="23" type="primary">LOC123130902</name>
</gene>
<dbReference type="InterPro" id="IPR000719">
    <property type="entry name" value="Prot_kinase_dom"/>
</dbReference>
<dbReference type="Gramene" id="TraesROB_scaffold_049589_01G000200.1">
    <property type="protein sequence ID" value="TraesROB_scaffold_049589_01G000200.1"/>
    <property type="gene ID" value="TraesROB_scaffold_049589_01G000200"/>
</dbReference>
<evidence type="ECO:0000256" key="8">
    <source>
        <dbReference type="ARBA" id="ARBA00022692"/>
    </source>
</evidence>
<evidence type="ECO:0000256" key="5">
    <source>
        <dbReference type="ARBA" id="ARBA00022553"/>
    </source>
</evidence>
<accession>A0A3B6NRQ9</accession>
<evidence type="ECO:0000256" key="9">
    <source>
        <dbReference type="ARBA" id="ARBA00022729"/>
    </source>
</evidence>
<dbReference type="GO" id="GO:0005524">
    <property type="term" value="F:ATP binding"/>
    <property type="evidence" value="ECO:0007669"/>
    <property type="project" value="UniProtKB-UniRule"/>
</dbReference>
<dbReference type="InterPro" id="IPR003591">
    <property type="entry name" value="Leu-rich_rpt_typical-subtyp"/>
</dbReference>
<keyword evidence="10" id="KW-0677">Repeat</keyword>
<dbReference type="InterPro" id="IPR055414">
    <property type="entry name" value="LRR_R13L4/SHOC2-like"/>
</dbReference>
<keyword evidence="14 21" id="KW-1133">Transmembrane helix</keyword>
<evidence type="ECO:0000256" key="3">
    <source>
        <dbReference type="ARBA" id="ARBA00022475"/>
    </source>
</evidence>
<dbReference type="FunFam" id="3.80.10.10:FF:000317">
    <property type="entry name" value="Inactive leucine-rich repeat receptor-like protein kinase"/>
    <property type="match status" value="1"/>
</dbReference>
<evidence type="ECO:0000256" key="17">
    <source>
        <dbReference type="ARBA" id="ARBA00023180"/>
    </source>
</evidence>
<dbReference type="Pfam" id="PF07714">
    <property type="entry name" value="PK_Tyr_Ser-Thr"/>
    <property type="match status" value="1"/>
</dbReference>
<keyword evidence="15 21" id="KW-0472">Membrane</keyword>
<dbReference type="Proteomes" id="UP000019116">
    <property type="component" value="Chromosome 6A"/>
</dbReference>
<evidence type="ECO:0000256" key="18">
    <source>
        <dbReference type="ARBA" id="ARBA00047899"/>
    </source>
</evidence>
<evidence type="ECO:0000256" key="12">
    <source>
        <dbReference type="ARBA" id="ARBA00022777"/>
    </source>
</evidence>
<dbReference type="FunFam" id="3.80.10.10:FF:000383">
    <property type="entry name" value="Leucine-rich repeat receptor protein kinase EMS1"/>
    <property type="match status" value="1"/>
</dbReference>
<dbReference type="InterPro" id="IPR008271">
    <property type="entry name" value="Ser/Thr_kinase_AS"/>
</dbReference>
<dbReference type="Gramene" id="TraesWEE_scaffold_059072_01G000200.1">
    <property type="protein sequence ID" value="TraesWEE_scaffold_059072_01G000200.1"/>
    <property type="gene ID" value="TraesWEE_scaffold_059072_01G000200"/>
</dbReference>
<dbReference type="Gramene" id="TraesCS6A03G0767200.1">
    <property type="protein sequence ID" value="TraesCS6A03G0767200.1.CDS"/>
    <property type="gene ID" value="TraesCS6A03G0767200"/>
</dbReference>
<keyword evidence="11 20" id="KW-0547">Nucleotide-binding</keyword>
<dbReference type="InterPro" id="IPR001245">
    <property type="entry name" value="Ser-Thr/Tyr_kinase_cat_dom"/>
</dbReference>
<evidence type="ECO:0000256" key="10">
    <source>
        <dbReference type="ARBA" id="ARBA00022737"/>
    </source>
</evidence>
<dbReference type="EC" id="2.7.11.1" evidence="2"/>
<feature type="binding site" evidence="20">
    <location>
        <position position="580"/>
    </location>
    <ligand>
        <name>ATP</name>
        <dbReference type="ChEBI" id="CHEBI:30616"/>
    </ligand>
</feature>
<dbReference type="InterPro" id="IPR051809">
    <property type="entry name" value="Plant_receptor-like_S/T_kinase"/>
</dbReference>
<name>A0A3B6NRQ9_WHEAT</name>
<dbReference type="EnsemblPlants" id="TraesCS6A02G290500.1">
    <property type="protein sequence ID" value="TraesCS6A02G290500.1"/>
    <property type="gene ID" value="TraesCS6A02G290500"/>
</dbReference>
<dbReference type="Gramene" id="TraesCS6A02G290500.1">
    <property type="protein sequence ID" value="TraesCS6A02G290500.1"/>
    <property type="gene ID" value="TraesCS6A02G290500"/>
</dbReference>
<dbReference type="GO" id="GO:0004674">
    <property type="term" value="F:protein serine/threonine kinase activity"/>
    <property type="evidence" value="ECO:0007669"/>
    <property type="project" value="UniProtKB-KW"/>
</dbReference>
<dbReference type="PROSITE" id="PS00108">
    <property type="entry name" value="PROTEIN_KINASE_ST"/>
    <property type="match status" value="1"/>
</dbReference>
<dbReference type="InterPro" id="IPR011009">
    <property type="entry name" value="Kinase-like_dom_sf"/>
</dbReference>
<proteinExistence type="predicted"/>
<protein>
    <recommendedName>
        <fullName evidence="2">non-specific serine/threonine protein kinase</fullName>
        <ecNumber evidence="2">2.7.11.1</ecNumber>
    </recommendedName>
</protein>
<dbReference type="Gramene" id="TraesKAR6A01G0319620.1">
    <property type="protein sequence ID" value="cds.TraesKAR6A01G0319620.1"/>
    <property type="gene ID" value="TraesKAR6A01G0319620"/>
</dbReference>
<dbReference type="FunFam" id="1.10.510.10:FF:000358">
    <property type="entry name" value="Putative leucine-rich repeat receptor-like serine/threonine-protein kinase"/>
    <property type="match status" value="1"/>
</dbReference>
<keyword evidence="4" id="KW-0723">Serine/threonine-protein kinase</keyword>
<evidence type="ECO:0000256" key="1">
    <source>
        <dbReference type="ARBA" id="ARBA00004162"/>
    </source>
</evidence>
<keyword evidence="17" id="KW-0325">Glycoprotein</keyword>
<sequence length="863" mass="95191">MERGCESGWKNIPENRSFSLPMLQQFDLYQNKFEGQIPLGLASSQHLQLLSVAANLFVDVVPVWLAKLPQLTLISMGDNALVGPIPPVLGNLTMLNFLDISYSNISGDIPVELGELRQLTWLHLSDNQLTGLLPEFLGNYSKMSVLSLGWNRLTGPVPSTPGNNRPLVYLDIRENHLQGDLGFLASLCDCRQLQTLAISNNPFSGSIPSYFGNLSTNLVVVEAKNNHLVGGIPETLSNLSGLRLISFSNNHLTKEIPESISKLENLQALDLAGNRMVGQIPVQIGMLRNIVELQLSDNMLSGSIPYAMDNLTMLEHVSLSYNHLSSTIPSSFFYHSNLIQLDLSHNSLTGTLPSELSHMQSMDVMDLSSNLLGGSLPSSFGQVAMLLTYLNLSHSSFKGLVPNSFGRLTNLETLDLSSNNLSGTIPEYLVNFTYLSSLNLSFNRLEGQIPNGGVFSNITLQSLMGNVGLCGAPHLGLSPCPHKSHLTYSRHILKFILPVVIIGVGAFATTMYLMVRKKNKKQSYGTASTSMTDLISHRLVSYHEIARATENFNEDNLLGTGSFGKVFKGQLDDGLVVAIKVLNMQVEQAVRSFDAECQVLRMARHRNLIQILNACSSLDFKALLLQYMPNGIMETHLHNEIREPLRFIQRLDIMLGVPEAMEYLHHHHFQVVLHCDLKPSNVLFDDDMTAHVADFGIAKLLLRDDNSMVSASMPGTIGYMAPELAFMGKASRKTDMFSFGIMLLEVFTGKRPTNAMFVGESSLRQWVSQAFPAKLVDVLDEKLQQGEEMNLAFHHQTINTSSSSSSISCNGNFLVSIFQLGLECSDDSPSQRASMSDVVVRLKNIKKDYSAFMAATQSAQQRS</sequence>
<dbReference type="SUPFAM" id="SSF56112">
    <property type="entry name" value="Protein kinase-like (PK-like)"/>
    <property type="match status" value="1"/>
</dbReference>
<evidence type="ECO:0000259" key="22">
    <source>
        <dbReference type="PROSITE" id="PS50011"/>
    </source>
</evidence>
<dbReference type="Gene3D" id="3.80.10.10">
    <property type="entry name" value="Ribonuclease Inhibitor"/>
    <property type="match status" value="2"/>
</dbReference>
<dbReference type="PANTHER" id="PTHR27008:SF497">
    <property type="entry name" value="OS11G0695000 PROTEIN"/>
    <property type="match status" value="1"/>
</dbReference>
<dbReference type="InterPro" id="IPR001611">
    <property type="entry name" value="Leu-rich_rpt"/>
</dbReference>
<keyword evidence="16" id="KW-0675">Receptor</keyword>
<dbReference type="InterPro" id="IPR017441">
    <property type="entry name" value="Protein_kinase_ATP_BS"/>
</dbReference>
<keyword evidence="7" id="KW-0808">Transferase</keyword>
<evidence type="ECO:0000256" key="16">
    <source>
        <dbReference type="ARBA" id="ARBA00023170"/>
    </source>
</evidence>
<evidence type="ECO:0000313" key="24">
    <source>
        <dbReference type="Proteomes" id="UP000019116"/>
    </source>
</evidence>
<keyword evidence="12" id="KW-0418">Kinase</keyword>
<dbReference type="AlphaFoldDB" id="A0A3B6NRQ9"/>
<dbReference type="STRING" id="4565.A0A3B6NRQ9"/>
<dbReference type="PRINTS" id="PR00019">
    <property type="entry name" value="LEURICHRPT"/>
</dbReference>
<reference evidence="23" key="2">
    <citation type="submission" date="2018-10" db="UniProtKB">
        <authorList>
            <consortium name="EnsemblPlants"/>
        </authorList>
    </citation>
    <scope>IDENTIFICATION</scope>
</reference>
<evidence type="ECO:0000256" key="14">
    <source>
        <dbReference type="ARBA" id="ARBA00022989"/>
    </source>
</evidence>
<dbReference type="PROSITE" id="PS51450">
    <property type="entry name" value="LRR"/>
    <property type="match status" value="1"/>
</dbReference>
<dbReference type="PROSITE" id="PS50011">
    <property type="entry name" value="PROTEIN_KINASE_DOM"/>
    <property type="match status" value="1"/>
</dbReference>
<evidence type="ECO:0000256" key="13">
    <source>
        <dbReference type="ARBA" id="ARBA00022840"/>
    </source>
</evidence>
<evidence type="ECO:0000256" key="21">
    <source>
        <dbReference type="SAM" id="Phobius"/>
    </source>
</evidence>
<evidence type="ECO:0000256" key="7">
    <source>
        <dbReference type="ARBA" id="ARBA00022679"/>
    </source>
</evidence>
<dbReference type="SMR" id="A0A3B6NRQ9"/>
<evidence type="ECO:0000256" key="6">
    <source>
        <dbReference type="ARBA" id="ARBA00022614"/>
    </source>
</evidence>
<dbReference type="Gramene" id="TraesSYM6A03G03314600.2">
    <property type="protein sequence ID" value="TraesSYM6A03G03314600.2"/>
    <property type="gene ID" value="TraesSYM6A03G03314600"/>
</dbReference>
<evidence type="ECO:0000256" key="19">
    <source>
        <dbReference type="ARBA" id="ARBA00048679"/>
    </source>
</evidence>
<evidence type="ECO:0000256" key="2">
    <source>
        <dbReference type="ARBA" id="ARBA00012513"/>
    </source>
</evidence>
<keyword evidence="13 20" id="KW-0067">ATP-binding</keyword>
<dbReference type="GO" id="GO:0005886">
    <property type="term" value="C:plasma membrane"/>
    <property type="evidence" value="ECO:0007669"/>
    <property type="project" value="UniProtKB-SubCell"/>
</dbReference>
<dbReference type="Gramene" id="TraesCAD_scaffold_057710_01G000200.1">
    <property type="protein sequence ID" value="TraesCAD_scaffold_057710_01G000200.1"/>
    <property type="gene ID" value="TraesCAD_scaffold_057710_01G000200"/>
</dbReference>
<feature type="transmembrane region" description="Helical" evidence="21">
    <location>
        <begin position="495"/>
        <end position="515"/>
    </location>
</feature>
<reference evidence="23" key="1">
    <citation type="submission" date="2018-08" db="EMBL/GenBank/DDBJ databases">
        <authorList>
            <person name="Rossello M."/>
        </authorList>
    </citation>
    <scope>NUCLEOTIDE SEQUENCE [LARGE SCALE GENOMIC DNA]</scope>
    <source>
        <strain evidence="23">cv. Chinese Spring</strain>
    </source>
</reference>
<comment type="catalytic activity">
    <reaction evidence="19">
        <text>L-seryl-[protein] + ATP = O-phospho-L-seryl-[protein] + ADP + H(+)</text>
        <dbReference type="Rhea" id="RHEA:17989"/>
        <dbReference type="Rhea" id="RHEA-COMP:9863"/>
        <dbReference type="Rhea" id="RHEA-COMP:11604"/>
        <dbReference type="ChEBI" id="CHEBI:15378"/>
        <dbReference type="ChEBI" id="CHEBI:29999"/>
        <dbReference type="ChEBI" id="CHEBI:30616"/>
        <dbReference type="ChEBI" id="CHEBI:83421"/>
        <dbReference type="ChEBI" id="CHEBI:456216"/>
        <dbReference type="EC" id="2.7.11.1"/>
    </reaction>
</comment>
<keyword evidence="24" id="KW-1185">Reference proteome</keyword>
<dbReference type="SMART" id="SM00220">
    <property type="entry name" value="S_TKc"/>
    <property type="match status" value="1"/>
</dbReference>
<evidence type="ECO:0000256" key="15">
    <source>
        <dbReference type="ARBA" id="ARBA00023136"/>
    </source>
</evidence>